<dbReference type="GO" id="GO:0003676">
    <property type="term" value="F:nucleic acid binding"/>
    <property type="evidence" value="ECO:0007669"/>
    <property type="project" value="InterPro"/>
</dbReference>
<evidence type="ECO:0000313" key="2">
    <source>
        <dbReference type="Proteomes" id="UP000663144"/>
    </source>
</evidence>
<organism evidence="1 2">
    <name type="scientific">Synechococcus phage S-H38</name>
    <dbReference type="NCBI Taxonomy" id="2783673"/>
    <lineage>
        <taxon>Viruses</taxon>
        <taxon>Duplodnaviria</taxon>
        <taxon>Heunggongvirae</taxon>
        <taxon>Uroviricota</taxon>
        <taxon>Caudoviricetes</taxon>
        <taxon>Pantevenvirales</taxon>
        <taxon>Kyanoviridae</taxon>
        <taxon>Yellowseavirus</taxon>
        <taxon>Yellowseavirus thirtyeight</taxon>
    </lineage>
</organism>
<sequence>MLTDKQLRGQYFTTTNPFKGEAFDLWNSLRPKNVPVIEPFAGAGNLFDYLPKEQWEGFDLEPQLDGIKQRDTLKDFPGRYQVAITNPPYLAKNSVKRRGGDVFFKYEDLYLDCLEVMLEHCDFVAAIIPSTFIGTGKFQHRLMAWDKLDYNLFSDTDCPAGVAYFLPERANTKFYVNGKKITPHTLTKGETKVRFNVADGNYVLTAIDTTKAERISIAPVDDSFDRDKYLKNTSRNYVLFHADRELDCDAVNAAITEWRAQTNDFYLTSFKSLMKSGKYRKRLSFKDLSYFLP</sequence>
<dbReference type="SUPFAM" id="SSF53335">
    <property type="entry name" value="S-adenosyl-L-methionine-dependent methyltransferases"/>
    <property type="match status" value="1"/>
</dbReference>
<dbReference type="InterPro" id="IPR002052">
    <property type="entry name" value="DNA_methylase_N6_adenine_CS"/>
</dbReference>
<dbReference type="GeneID" id="77946632"/>
<proteinExistence type="predicted"/>
<dbReference type="KEGG" id="vg:77946632"/>
<evidence type="ECO:0000313" key="1">
    <source>
        <dbReference type="EMBL" id="QPB07936.1"/>
    </source>
</evidence>
<name>A0A873WF26_9CAUD</name>
<keyword evidence="2" id="KW-1185">Reference proteome</keyword>
<protein>
    <submittedName>
        <fullName evidence="1">Uncharacterized protein</fullName>
    </submittedName>
</protein>
<dbReference type="Proteomes" id="UP000663144">
    <property type="component" value="Segment"/>
</dbReference>
<dbReference type="InterPro" id="IPR029063">
    <property type="entry name" value="SAM-dependent_MTases_sf"/>
</dbReference>
<dbReference type="Gene3D" id="3.40.50.150">
    <property type="entry name" value="Vaccinia Virus protein VP39"/>
    <property type="match status" value="1"/>
</dbReference>
<dbReference type="EMBL" id="MW117965">
    <property type="protein sequence ID" value="QPB07936.1"/>
    <property type="molecule type" value="Genomic_DNA"/>
</dbReference>
<dbReference type="GO" id="GO:0008168">
    <property type="term" value="F:methyltransferase activity"/>
    <property type="evidence" value="ECO:0007669"/>
    <property type="project" value="InterPro"/>
</dbReference>
<reference evidence="1" key="1">
    <citation type="submission" date="2020-10" db="EMBL/GenBank/DDBJ databases">
        <title>The Isolation and Genome Sequence of a Novel Cyanophage S-H38 from the Yellow Sea, China.</title>
        <authorList>
            <person name="Jiang T."/>
        </authorList>
    </citation>
    <scope>NUCLEOTIDE SEQUENCE</scope>
</reference>
<dbReference type="PROSITE" id="PS00092">
    <property type="entry name" value="N6_MTASE"/>
    <property type="match status" value="1"/>
</dbReference>
<dbReference type="RefSeq" id="YP_010670427.1">
    <property type="nucleotide sequence ID" value="NC_070964.1"/>
</dbReference>
<accession>A0A873WF26</accession>
<dbReference type="GO" id="GO:0032259">
    <property type="term" value="P:methylation"/>
    <property type="evidence" value="ECO:0007669"/>
    <property type="project" value="InterPro"/>
</dbReference>